<feature type="binding site" evidence="12">
    <location>
        <position position="199"/>
    </location>
    <ligand>
        <name>Zn(2+)</name>
        <dbReference type="ChEBI" id="CHEBI:29105"/>
        <note>catalytic</note>
    </ligand>
</feature>
<evidence type="ECO:0000256" key="9">
    <source>
        <dbReference type="ARBA" id="ARBA00022989"/>
    </source>
</evidence>
<dbReference type="EC" id="3.4.24.-" evidence="12"/>
<dbReference type="EMBL" id="JAZAQF010000028">
    <property type="protein sequence ID" value="MFG3817063.1"/>
    <property type="molecule type" value="Genomic_DNA"/>
</dbReference>
<keyword evidence="4 12" id="KW-0645">Protease</keyword>
<feature type="transmembrane region" description="Helical" evidence="12">
    <location>
        <begin position="7"/>
        <end position="25"/>
    </location>
</feature>
<keyword evidence="9 12" id="KW-1133">Transmembrane helix</keyword>
<keyword evidence="7 12" id="KW-0378">Hydrolase</keyword>
<keyword evidence="5 12" id="KW-0812">Transmembrane</keyword>
<comment type="caution">
    <text evidence="14">The sequence shown here is derived from an EMBL/GenBank/DDBJ whole genome shotgun (WGS) entry which is preliminary data.</text>
</comment>
<dbReference type="RefSeq" id="WP_393011103.1">
    <property type="nucleotide sequence ID" value="NZ_JAZAQF010000028.1"/>
</dbReference>
<evidence type="ECO:0000256" key="7">
    <source>
        <dbReference type="ARBA" id="ARBA00022801"/>
    </source>
</evidence>
<evidence type="ECO:0000256" key="2">
    <source>
        <dbReference type="ARBA" id="ARBA00009779"/>
    </source>
</evidence>
<evidence type="ECO:0000256" key="5">
    <source>
        <dbReference type="ARBA" id="ARBA00022692"/>
    </source>
</evidence>
<evidence type="ECO:0000256" key="6">
    <source>
        <dbReference type="ARBA" id="ARBA00022723"/>
    </source>
</evidence>
<dbReference type="HAMAP" id="MF_00188">
    <property type="entry name" value="Pept_M48_protease_HtpX"/>
    <property type="match status" value="1"/>
</dbReference>
<dbReference type="GO" id="GO:0008237">
    <property type="term" value="F:metallopeptidase activity"/>
    <property type="evidence" value="ECO:0007669"/>
    <property type="project" value="UniProtKB-KW"/>
</dbReference>
<comment type="similarity">
    <text evidence="2 12">Belongs to the peptidase M48B family.</text>
</comment>
<dbReference type="InterPro" id="IPR022919">
    <property type="entry name" value="Pept_M48_protease_HtpX"/>
</dbReference>
<keyword evidence="15" id="KW-1185">Reference proteome</keyword>
<evidence type="ECO:0000259" key="13">
    <source>
        <dbReference type="Pfam" id="PF01435"/>
    </source>
</evidence>
<accession>A0ABW7C797</accession>
<dbReference type="PANTHER" id="PTHR43221:SF1">
    <property type="entry name" value="PROTEASE HTPX"/>
    <property type="match status" value="1"/>
</dbReference>
<protein>
    <recommendedName>
        <fullName evidence="12">Protease HtpX homolog</fullName>
        <ecNumber evidence="12">3.4.24.-</ecNumber>
    </recommendedName>
</protein>
<feature type="transmembrane region" description="Helical" evidence="12">
    <location>
        <begin position="174"/>
        <end position="194"/>
    </location>
</feature>
<evidence type="ECO:0000256" key="12">
    <source>
        <dbReference type="HAMAP-Rule" id="MF_00188"/>
    </source>
</evidence>
<gene>
    <name evidence="12" type="primary">htpX</name>
    <name evidence="14" type="ORF">VPK24_05400</name>
</gene>
<dbReference type="Pfam" id="PF01435">
    <property type="entry name" value="Peptidase_M48"/>
    <property type="match status" value="1"/>
</dbReference>
<dbReference type="Gene3D" id="3.30.2010.10">
    <property type="entry name" value="Metalloproteases ('zincins'), catalytic domain"/>
    <property type="match status" value="1"/>
</dbReference>
<evidence type="ECO:0000313" key="15">
    <source>
        <dbReference type="Proteomes" id="UP001604335"/>
    </source>
</evidence>
<evidence type="ECO:0000256" key="8">
    <source>
        <dbReference type="ARBA" id="ARBA00022833"/>
    </source>
</evidence>
<organism evidence="14 15">
    <name type="scientific">Limnothrix redekei LRLZ20PSL1</name>
    <dbReference type="NCBI Taxonomy" id="3112953"/>
    <lineage>
        <taxon>Bacteria</taxon>
        <taxon>Bacillati</taxon>
        <taxon>Cyanobacteriota</taxon>
        <taxon>Cyanophyceae</taxon>
        <taxon>Pseudanabaenales</taxon>
        <taxon>Pseudanabaenaceae</taxon>
        <taxon>Limnothrix</taxon>
    </lineage>
</organism>
<comment type="subcellular location">
    <subcellularLocation>
        <location evidence="1 12">Cell membrane</location>
        <topology evidence="1 12">Multi-pass membrane protein</topology>
    </subcellularLocation>
</comment>
<dbReference type="InterPro" id="IPR001915">
    <property type="entry name" value="Peptidase_M48"/>
</dbReference>
<keyword evidence="8 12" id="KW-0862">Zinc</keyword>
<reference evidence="15" key="1">
    <citation type="journal article" date="2024" name="Algal Res.">
        <title>Biochemical, toxicological and genomic investigation of a high-biomass producing Limnothrix strain isolated from Italian shallow drinking water reservoir.</title>
        <authorList>
            <person name="Simonazzi M."/>
            <person name="Shishido T.K."/>
            <person name="Delbaje E."/>
            <person name="Wahlsten M."/>
            <person name="Fewer D.P."/>
            <person name="Sivonen K."/>
            <person name="Pezzolesi L."/>
            <person name="Pistocchi R."/>
        </authorList>
    </citation>
    <scope>NUCLEOTIDE SEQUENCE [LARGE SCALE GENOMIC DNA]</scope>
    <source>
        <strain evidence="15">LRLZ20PSL1</strain>
    </source>
</reference>
<dbReference type="PANTHER" id="PTHR43221">
    <property type="entry name" value="PROTEASE HTPX"/>
    <property type="match status" value="1"/>
</dbReference>
<evidence type="ECO:0000256" key="1">
    <source>
        <dbReference type="ARBA" id="ARBA00004651"/>
    </source>
</evidence>
<feature type="transmembrane region" description="Helical" evidence="12">
    <location>
        <begin position="142"/>
        <end position="162"/>
    </location>
</feature>
<evidence type="ECO:0000256" key="3">
    <source>
        <dbReference type="ARBA" id="ARBA00022475"/>
    </source>
</evidence>
<evidence type="ECO:0000256" key="4">
    <source>
        <dbReference type="ARBA" id="ARBA00022670"/>
    </source>
</evidence>
<dbReference type="CDD" id="cd07336">
    <property type="entry name" value="M48B_HtpX_like"/>
    <property type="match status" value="1"/>
</dbReference>
<keyword evidence="11 12" id="KW-0472">Membrane</keyword>
<comment type="cofactor">
    <cofactor evidence="12">
        <name>Zn(2+)</name>
        <dbReference type="ChEBI" id="CHEBI:29105"/>
    </cofactor>
    <text evidence="12">Binds 1 zinc ion per subunit.</text>
</comment>
<evidence type="ECO:0000256" key="10">
    <source>
        <dbReference type="ARBA" id="ARBA00023049"/>
    </source>
</evidence>
<name>A0ABW7C797_9CYAN</name>
<evidence type="ECO:0000313" key="14">
    <source>
        <dbReference type="EMBL" id="MFG3817063.1"/>
    </source>
</evidence>
<keyword evidence="10 12" id="KW-0482">Metalloprotease</keyword>
<evidence type="ECO:0000256" key="11">
    <source>
        <dbReference type="ARBA" id="ARBA00023136"/>
    </source>
</evidence>
<feature type="domain" description="Peptidase M48" evidence="13">
    <location>
        <begin position="66"/>
        <end position="271"/>
    </location>
</feature>
<dbReference type="Proteomes" id="UP001604335">
    <property type="component" value="Unassembled WGS sequence"/>
</dbReference>
<proteinExistence type="inferred from homology"/>
<feature type="binding site" evidence="12">
    <location>
        <position position="135"/>
    </location>
    <ligand>
        <name>Zn(2+)</name>
        <dbReference type="ChEBI" id="CHEBI:29105"/>
        <note>catalytic</note>
    </ligand>
</feature>
<feature type="binding site" evidence="12">
    <location>
        <position position="131"/>
    </location>
    <ligand>
        <name>Zn(2+)</name>
        <dbReference type="ChEBI" id="CHEBI:29105"/>
        <note>catalytic</note>
    </ligand>
</feature>
<feature type="transmembrane region" description="Helical" evidence="12">
    <location>
        <begin position="31"/>
        <end position="48"/>
    </location>
</feature>
<keyword evidence="3 12" id="KW-1003">Cell membrane</keyword>
<keyword evidence="6 12" id="KW-0479">Metal-binding</keyword>
<dbReference type="InterPro" id="IPR050083">
    <property type="entry name" value="HtpX_protease"/>
</dbReference>
<feature type="active site" evidence="12">
    <location>
        <position position="132"/>
    </location>
</feature>
<sequence>MNQLKTTVLLASMSGLLIFASGLLFGGARGAFLGLVLAAVMNLGSWFYSDKIALAAYGAQPVNRSQAPHLYAMLEQLCDRAGMPVPTLHIIPSPMANAFATGRDPHHAAVAVTEGILEILPEDELAAVIAHELSHIRNRDTLTQAVAATIAGAISYLAQAAMWFGGDRDRGNPFAGLLAMLLAPIAATVIQLGISRTREFSADAGAAELTGDPMALARALKRLETMADATRLEGNPAFSPLLIINPSAKDWLRNLFSTHPSTESRIAALARLAGR</sequence>